<feature type="compositionally biased region" description="Low complexity" evidence="1">
    <location>
        <begin position="11"/>
        <end position="21"/>
    </location>
</feature>
<dbReference type="Proteomes" id="UP000580474">
    <property type="component" value="Unassembled WGS sequence"/>
</dbReference>
<dbReference type="Pfam" id="PF11175">
    <property type="entry name" value="DUF2961"/>
    <property type="match status" value="1"/>
</dbReference>
<dbReference type="Gene3D" id="2.60.120.1390">
    <property type="match status" value="3"/>
</dbReference>
<keyword evidence="3" id="KW-1185">Reference proteome</keyword>
<feature type="region of interest" description="Disordered" evidence="1">
    <location>
        <begin position="1"/>
        <end position="46"/>
    </location>
</feature>
<comment type="caution">
    <text evidence="2">The sequence shown here is derived from an EMBL/GenBank/DDBJ whole genome shotgun (WGS) entry which is preliminary data.</text>
</comment>
<gene>
    <name evidence="2" type="ORF">BJ969_000451</name>
</gene>
<proteinExistence type="predicted"/>
<name>A0A840NAG4_9PSEU</name>
<evidence type="ECO:0000313" key="2">
    <source>
        <dbReference type="EMBL" id="MBB5067363.1"/>
    </source>
</evidence>
<dbReference type="AlphaFoldDB" id="A0A840NAG4"/>
<sequence length="824" mass="88555">MVADSGHGPTQAAAQGSAQQRAADKGSVGWDTYREPDGLAQLRGSEQTGQFSSFARDGSNDDGFEGTFSCLRESDRGCVIAERAGAGEISSIWFTREPWGDVTGTGNIVIELDGRTVLDAPLIDVVSGRVGAPFEWPLVGNADDSAGGAVIKVPMPYRESMRVTVQNNPNFYHVDYRSFGDAEGVDTFDPSDPAEDVLARLRMFGVADPKGTDPEAQPTRRDFGVVPGTAAPVAQIEGPGQINELRLRIPQIVPSPRVVDDGRAFGAGGGSRFDAAVAPDNEGVRIVRRSDPQVADQVATLSVDGAPAGEWRSGPAAPGGWAVQAIDVPAELTAGKSSVEVASRFVSSSLDVNEFRYDVQSLVDGEWVRTDVLDVGPAHPGEEAAHGYRIDNAVFAREKLLGRYGFSPEEVTASEHVLESARLRITFDGKTTVDAPIGEFFGSGLGEYDVRSMMTSIDPGDGGWYTSWWPMPFSQSATVEIVNGGGVPIEGMTAEVSTAPKDVDENTGYFNATHHRGRTVEGQDWNFLDAKGSGTFYGVTHTMRGLIPPNAAATHRNQPLSMPETNAVANQRNYLEGDERFYVNGSASPAWHGTGSEDYYESGWYFRDGTTFSMPLAGNPAHELNGDGCQYDCTGAYRLQVPDAMPFNDGLIADIEHGPNNDEPGDYSSTAYWYGGHPVSQEKVDDLDLSDRGSRDSHGYEAGGETVEPLQSRFEGTDVERSGQVAASTGPVSFDVELGEDNAGAHLRRLSDQAQAYQQVEVRVDGESAGTWLQPLGNGTHRWLDDGFELPAALTEGKGKVRVELIPVQGAPPWTASRYEVFQY</sequence>
<dbReference type="EMBL" id="JACHIV010000001">
    <property type="protein sequence ID" value="MBB5067363.1"/>
    <property type="molecule type" value="Genomic_DNA"/>
</dbReference>
<evidence type="ECO:0008006" key="4">
    <source>
        <dbReference type="Google" id="ProtNLM"/>
    </source>
</evidence>
<protein>
    <recommendedName>
        <fullName evidence="4">DUF2961 domain-containing protein</fullName>
    </recommendedName>
</protein>
<accession>A0A840NAG4</accession>
<dbReference type="InterPro" id="IPR021345">
    <property type="entry name" value="DUF2961"/>
</dbReference>
<reference evidence="2 3" key="1">
    <citation type="submission" date="2020-08" db="EMBL/GenBank/DDBJ databases">
        <title>Sequencing the genomes of 1000 actinobacteria strains.</title>
        <authorList>
            <person name="Klenk H.-P."/>
        </authorList>
    </citation>
    <scope>NUCLEOTIDE SEQUENCE [LARGE SCALE GENOMIC DNA]</scope>
    <source>
        <strain evidence="2 3">DSM 45582</strain>
    </source>
</reference>
<dbReference type="RefSeq" id="WP_246456659.1">
    <property type="nucleotide sequence ID" value="NZ_JACHIV010000001.1"/>
</dbReference>
<organism evidence="2 3">
    <name type="scientific">Saccharopolyspora gloriosae</name>
    <dbReference type="NCBI Taxonomy" id="455344"/>
    <lineage>
        <taxon>Bacteria</taxon>
        <taxon>Bacillati</taxon>
        <taxon>Actinomycetota</taxon>
        <taxon>Actinomycetes</taxon>
        <taxon>Pseudonocardiales</taxon>
        <taxon>Pseudonocardiaceae</taxon>
        <taxon>Saccharopolyspora</taxon>
    </lineage>
</organism>
<evidence type="ECO:0000313" key="3">
    <source>
        <dbReference type="Proteomes" id="UP000580474"/>
    </source>
</evidence>
<feature type="region of interest" description="Disordered" evidence="1">
    <location>
        <begin position="684"/>
        <end position="706"/>
    </location>
</feature>
<evidence type="ECO:0000256" key="1">
    <source>
        <dbReference type="SAM" id="MobiDB-lite"/>
    </source>
</evidence>
<feature type="compositionally biased region" description="Basic and acidic residues" evidence="1">
    <location>
        <begin position="684"/>
        <end position="699"/>
    </location>
</feature>